<feature type="transmembrane region" description="Helical" evidence="1">
    <location>
        <begin position="127"/>
        <end position="146"/>
    </location>
</feature>
<dbReference type="InterPro" id="IPR002656">
    <property type="entry name" value="Acyl_transf_3_dom"/>
</dbReference>
<proteinExistence type="predicted"/>
<feature type="transmembrane region" description="Helical" evidence="1">
    <location>
        <begin position="215"/>
        <end position="233"/>
    </location>
</feature>
<feature type="domain" description="Acyltransferase 3" evidence="2">
    <location>
        <begin position="27"/>
        <end position="345"/>
    </location>
</feature>
<feature type="transmembrane region" description="Helical" evidence="1">
    <location>
        <begin position="296"/>
        <end position="318"/>
    </location>
</feature>
<keyword evidence="3" id="KW-0012">Acyltransferase</keyword>
<dbReference type="AlphaFoldDB" id="A0A3M9MS75"/>
<feature type="transmembrane region" description="Helical" evidence="1">
    <location>
        <begin position="158"/>
        <end position="178"/>
    </location>
</feature>
<dbReference type="GO" id="GO:0016747">
    <property type="term" value="F:acyltransferase activity, transferring groups other than amino-acyl groups"/>
    <property type="evidence" value="ECO:0007669"/>
    <property type="project" value="InterPro"/>
</dbReference>
<protein>
    <submittedName>
        <fullName evidence="3">Acyltransferase</fullName>
    </submittedName>
</protein>
<keyword evidence="4" id="KW-1185">Reference proteome</keyword>
<evidence type="ECO:0000313" key="4">
    <source>
        <dbReference type="Proteomes" id="UP000271010"/>
    </source>
</evidence>
<feature type="transmembrane region" description="Helical" evidence="1">
    <location>
        <begin position="333"/>
        <end position="354"/>
    </location>
</feature>
<dbReference type="PANTHER" id="PTHR23028">
    <property type="entry name" value="ACETYLTRANSFERASE"/>
    <property type="match status" value="1"/>
</dbReference>
<evidence type="ECO:0000259" key="2">
    <source>
        <dbReference type="Pfam" id="PF01757"/>
    </source>
</evidence>
<keyword evidence="1" id="KW-1133">Transmembrane helix</keyword>
<dbReference type="PANTHER" id="PTHR23028:SF134">
    <property type="entry name" value="PUTATIVE (AFU_ORTHOLOGUE AFUA_4G08520)-RELATED"/>
    <property type="match status" value="1"/>
</dbReference>
<dbReference type="Proteomes" id="UP000271010">
    <property type="component" value="Unassembled WGS sequence"/>
</dbReference>
<feature type="transmembrane region" description="Helical" evidence="1">
    <location>
        <begin position="24"/>
        <end position="43"/>
    </location>
</feature>
<feature type="transmembrane region" description="Helical" evidence="1">
    <location>
        <begin position="270"/>
        <end position="289"/>
    </location>
</feature>
<evidence type="ECO:0000256" key="1">
    <source>
        <dbReference type="SAM" id="Phobius"/>
    </source>
</evidence>
<comment type="caution">
    <text evidence="3">The sequence shown here is derived from an EMBL/GenBank/DDBJ whole genome shotgun (WGS) entry which is preliminary data.</text>
</comment>
<feature type="transmembrane region" description="Helical" evidence="1">
    <location>
        <begin position="55"/>
        <end position="78"/>
    </location>
</feature>
<keyword evidence="3" id="KW-0808">Transferase</keyword>
<name>A0A3M9MS75_9BACT</name>
<dbReference type="OrthoDB" id="9796461at2"/>
<feature type="transmembrane region" description="Helical" evidence="1">
    <location>
        <begin position="245"/>
        <end position="264"/>
    </location>
</feature>
<feature type="transmembrane region" description="Helical" evidence="1">
    <location>
        <begin position="185"/>
        <end position="203"/>
    </location>
</feature>
<sequence length="374" mass="42071">MHKLKLAPVNLKGSLSLQNTKQHFVILDGLRGIAALAVVVFHFMEWIFPDPSKNFIGHGFLAVDFFFCLSGFVIGYAYDDRLGKMGVLEFFKSRLIRLHPLVVLGSVLGLLAYLLDPFAIYTEELGTGKLFLLFLCSIFLIPFPVMKDRAFNLFGLNALSWSLFWEYIANIVYGVFLYKLPRRYLATLTALAAVALCLVGYRAGNLLGGWSGESFWDGCARVSYSFSAGLLVYRFNWIIKNRLGFVGLALLLSLAFVMPQFGQWNWVAEALIVLFYFPLLVALGAGSSLPSGLKKLCVFSGAISYPLYMTHYAIMWIFGNYYTNYKPGSTELFFIVSIGTILLVGAAYIVMKVYDIPVRKFLRRRLRTLKNPSA</sequence>
<dbReference type="Pfam" id="PF01757">
    <property type="entry name" value="Acyl_transf_3"/>
    <property type="match status" value="1"/>
</dbReference>
<dbReference type="RefSeq" id="WP_123134841.1">
    <property type="nucleotide sequence ID" value="NZ_JBHMAD010000008.1"/>
</dbReference>
<reference evidence="3 4" key="1">
    <citation type="submission" date="2018-11" db="EMBL/GenBank/DDBJ databases">
        <title>Rufibacter latericius sp. nov., isolated from water in Baiyang Lake.</title>
        <authorList>
            <person name="Yang Y."/>
        </authorList>
    </citation>
    <scope>NUCLEOTIDE SEQUENCE [LARGE SCALE GENOMIC DNA]</scope>
    <source>
        <strain evidence="3 4">MCC P1</strain>
    </source>
</reference>
<dbReference type="EMBL" id="RJJE01000017">
    <property type="protein sequence ID" value="RNI28376.1"/>
    <property type="molecule type" value="Genomic_DNA"/>
</dbReference>
<dbReference type="InterPro" id="IPR050879">
    <property type="entry name" value="Acyltransferase_3"/>
</dbReference>
<keyword evidence="1" id="KW-0472">Membrane</keyword>
<feature type="transmembrane region" description="Helical" evidence="1">
    <location>
        <begin position="98"/>
        <end position="115"/>
    </location>
</feature>
<evidence type="ECO:0000313" key="3">
    <source>
        <dbReference type="EMBL" id="RNI28376.1"/>
    </source>
</evidence>
<organism evidence="3 4">
    <name type="scientific">Rufibacter immobilis</name>
    <dbReference type="NCBI Taxonomy" id="1348778"/>
    <lineage>
        <taxon>Bacteria</taxon>
        <taxon>Pseudomonadati</taxon>
        <taxon>Bacteroidota</taxon>
        <taxon>Cytophagia</taxon>
        <taxon>Cytophagales</taxon>
        <taxon>Hymenobacteraceae</taxon>
        <taxon>Rufibacter</taxon>
    </lineage>
</organism>
<gene>
    <name evidence="3" type="ORF">EFA69_13930</name>
</gene>
<accession>A0A3M9MS75</accession>
<keyword evidence="1" id="KW-0812">Transmembrane</keyword>